<dbReference type="PANTHER" id="PTHR43157">
    <property type="entry name" value="PHOSPHATIDYLINOSITOL-GLYCAN BIOSYNTHESIS CLASS F PROTEIN-RELATED"/>
    <property type="match status" value="1"/>
</dbReference>
<dbReference type="GO" id="GO:0016491">
    <property type="term" value="F:oxidoreductase activity"/>
    <property type="evidence" value="ECO:0007669"/>
    <property type="project" value="UniProtKB-KW"/>
</dbReference>
<dbReference type="PANTHER" id="PTHR43157:SF31">
    <property type="entry name" value="PHOSPHATIDYLINOSITOL-GLYCAN BIOSYNTHESIS CLASS F PROTEIN"/>
    <property type="match status" value="1"/>
</dbReference>
<organism evidence="2 3">
    <name type="scientific">Roridomyces roridus</name>
    <dbReference type="NCBI Taxonomy" id="1738132"/>
    <lineage>
        <taxon>Eukaryota</taxon>
        <taxon>Fungi</taxon>
        <taxon>Dikarya</taxon>
        <taxon>Basidiomycota</taxon>
        <taxon>Agaricomycotina</taxon>
        <taxon>Agaricomycetes</taxon>
        <taxon>Agaricomycetidae</taxon>
        <taxon>Agaricales</taxon>
        <taxon>Marasmiineae</taxon>
        <taxon>Mycenaceae</taxon>
        <taxon>Roridomyces</taxon>
    </lineage>
</organism>
<comment type="caution">
    <text evidence="2">The sequence shown here is derived from an EMBL/GenBank/DDBJ whole genome shotgun (WGS) entry which is preliminary data.</text>
</comment>
<dbReference type="EMBL" id="JARKIF010000001">
    <property type="protein sequence ID" value="KAJ7650004.1"/>
    <property type="molecule type" value="Genomic_DNA"/>
</dbReference>
<dbReference type="SUPFAM" id="SSF51735">
    <property type="entry name" value="NAD(P)-binding Rossmann-fold domains"/>
    <property type="match status" value="1"/>
</dbReference>
<keyword evidence="3" id="KW-1185">Reference proteome</keyword>
<dbReference type="Pfam" id="PF00106">
    <property type="entry name" value="adh_short"/>
    <property type="match status" value="1"/>
</dbReference>
<evidence type="ECO:0000313" key="2">
    <source>
        <dbReference type="EMBL" id="KAJ7650004.1"/>
    </source>
</evidence>
<dbReference type="InterPro" id="IPR036291">
    <property type="entry name" value="NAD(P)-bd_dom_sf"/>
</dbReference>
<dbReference type="InterPro" id="IPR002347">
    <property type="entry name" value="SDR_fam"/>
</dbReference>
<dbReference type="Gene3D" id="3.40.50.720">
    <property type="entry name" value="NAD(P)-binding Rossmann-like Domain"/>
    <property type="match status" value="1"/>
</dbReference>
<keyword evidence="1" id="KW-0560">Oxidoreductase</keyword>
<reference evidence="2" key="1">
    <citation type="submission" date="2023-03" db="EMBL/GenBank/DDBJ databases">
        <title>Massive genome expansion in bonnet fungi (Mycena s.s.) driven by repeated elements and novel gene families across ecological guilds.</title>
        <authorList>
            <consortium name="Lawrence Berkeley National Laboratory"/>
            <person name="Harder C.B."/>
            <person name="Miyauchi S."/>
            <person name="Viragh M."/>
            <person name="Kuo A."/>
            <person name="Thoen E."/>
            <person name="Andreopoulos B."/>
            <person name="Lu D."/>
            <person name="Skrede I."/>
            <person name="Drula E."/>
            <person name="Henrissat B."/>
            <person name="Morin E."/>
            <person name="Kohler A."/>
            <person name="Barry K."/>
            <person name="LaButti K."/>
            <person name="Morin E."/>
            <person name="Salamov A."/>
            <person name="Lipzen A."/>
            <person name="Mereny Z."/>
            <person name="Hegedus B."/>
            <person name="Baldrian P."/>
            <person name="Stursova M."/>
            <person name="Weitz H."/>
            <person name="Taylor A."/>
            <person name="Grigoriev I.V."/>
            <person name="Nagy L.G."/>
            <person name="Martin F."/>
            <person name="Kauserud H."/>
        </authorList>
    </citation>
    <scope>NUCLEOTIDE SEQUENCE</scope>
    <source>
        <strain evidence="2">9284</strain>
    </source>
</reference>
<protein>
    <submittedName>
        <fullName evidence="2">Uncharacterized protein</fullName>
    </submittedName>
</protein>
<gene>
    <name evidence="2" type="ORF">FB45DRAFT_6922</name>
</gene>
<dbReference type="Proteomes" id="UP001221142">
    <property type="component" value="Unassembled WGS sequence"/>
</dbReference>
<proteinExistence type="predicted"/>
<evidence type="ECO:0000256" key="1">
    <source>
        <dbReference type="ARBA" id="ARBA00023002"/>
    </source>
</evidence>
<sequence length="384" mass="43129">MSSWPYGTFLKNREEDVKKTHTPSTMDATLAQRIKVTNYSTCCFSFTWRLLQALANVFSWRWLLNQRTPIKLEEAGLGGQTVVVTGGNKGIGLEAAKHFACMNVGRLILACRDVSAGELAVRTIRETPGCNSNSIVCWPLDLSSFESVCAFATRFREERRPLNVLVCNAGCISCSYSQTPDGWEKMLQANYLSNALLVMLLVPAFAGVAQESRIIMLTSDSHAFIRRVEEDDKVGLLRTLNNPVFCKRSIGTRYFLTQLFIILFTRELARRRVSAAPIAMAVNPGYCTTNLDSEFKAKPIQRYMTRAADHLIARTAEMGSRTIIHAAASSELHDGGYLANGRLERESDFARSEEGRKLQERLWDETMFLLCQLDSRVRESLRGL</sequence>
<dbReference type="PRINTS" id="PR00081">
    <property type="entry name" value="GDHRDH"/>
</dbReference>
<dbReference type="AlphaFoldDB" id="A0AAD7CIE6"/>
<accession>A0AAD7CIE6</accession>
<name>A0AAD7CIE6_9AGAR</name>
<evidence type="ECO:0000313" key="3">
    <source>
        <dbReference type="Proteomes" id="UP001221142"/>
    </source>
</evidence>